<dbReference type="EMBL" id="CP060711">
    <property type="protein sequence ID" value="QNN48252.1"/>
    <property type="molecule type" value="Genomic_DNA"/>
</dbReference>
<evidence type="ECO:0000259" key="2">
    <source>
        <dbReference type="Pfam" id="PF03795"/>
    </source>
</evidence>
<gene>
    <name evidence="3" type="ORF">H9L17_14655</name>
</gene>
<dbReference type="PANTHER" id="PTHR37828">
    <property type="entry name" value="GSR2449 PROTEIN"/>
    <property type="match status" value="1"/>
</dbReference>
<evidence type="ECO:0000313" key="3">
    <source>
        <dbReference type="EMBL" id="QNN48252.1"/>
    </source>
</evidence>
<dbReference type="Pfam" id="PF03795">
    <property type="entry name" value="YCII"/>
    <property type="match status" value="1"/>
</dbReference>
<evidence type="ECO:0000256" key="1">
    <source>
        <dbReference type="ARBA" id="ARBA00007689"/>
    </source>
</evidence>
<dbReference type="RefSeq" id="WP_187571990.1">
    <property type="nucleotide sequence ID" value="NZ_CP060711.1"/>
</dbReference>
<dbReference type="InterPro" id="IPR011008">
    <property type="entry name" value="Dimeric_a/b-barrel"/>
</dbReference>
<comment type="similarity">
    <text evidence="1">Belongs to the YciI family.</text>
</comment>
<dbReference type="AlphaFoldDB" id="A0A7G9QY27"/>
<dbReference type="SUPFAM" id="SSF54909">
    <property type="entry name" value="Dimeric alpha+beta barrel"/>
    <property type="match status" value="1"/>
</dbReference>
<accession>A0A7G9QY27</accession>
<protein>
    <recommendedName>
        <fullName evidence="2">YCII-related domain-containing protein</fullName>
    </recommendedName>
</protein>
<feature type="domain" description="YCII-related" evidence="2">
    <location>
        <begin position="8"/>
        <end position="74"/>
    </location>
</feature>
<keyword evidence="4" id="KW-1185">Reference proteome</keyword>
<dbReference type="KEGG" id="tbv:H9L17_14655"/>
<name>A0A7G9QY27_9GAMM</name>
<dbReference type="InterPro" id="IPR005545">
    <property type="entry name" value="YCII"/>
</dbReference>
<dbReference type="PANTHER" id="PTHR37828:SF1">
    <property type="entry name" value="YCII-RELATED DOMAIN-CONTAINING PROTEIN"/>
    <property type="match status" value="1"/>
</dbReference>
<proteinExistence type="inferred from homology"/>
<organism evidence="3 4">
    <name type="scientific">Thermomonas brevis</name>
    <dbReference type="NCBI Taxonomy" id="215691"/>
    <lineage>
        <taxon>Bacteria</taxon>
        <taxon>Pseudomonadati</taxon>
        <taxon>Pseudomonadota</taxon>
        <taxon>Gammaproteobacteria</taxon>
        <taxon>Lysobacterales</taxon>
        <taxon>Lysobacteraceae</taxon>
        <taxon>Thermomonas</taxon>
    </lineage>
</organism>
<evidence type="ECO:0000313" key="4">
    <source>
        <dbReference type="Proteomes" id="UP000515977"/>
    </source>
</evidence>
<sequence>MRRPGFDAGLLPAHAAFLDELRARGVLETSGGFADRSGGAYLLRGIADVEEARRIAMSDPLAIHGASSIVVHEWHTR</sequence>
<reference evidence="3 4" key="1">
    <citation type="submission" date="2020-08" db="EMBL/GenBank/DDBJ databases">
        <title>Genome sequence of Thermomonas brevis KACC 16975T.</title>
        <authorList>
            <person name="Hyun D.-W."/>
            <person name="Bae J.-W."/>
        </authorList>
    </citation>
    <scope>NUCLEOTIDE SEQUENCE [LARGE SCALE GENOMIC DNA]</scope>
    <source>
        <strain evidence="3 4">KACC 16975</strain>
    </source>
</reference>
<dbReference type="Proteomes" id="UP000515977">
    <property type="component" value="Chromosome"/>
</dbReference>